<dbReference type="EnsemblMetazoa" id="BGLB034882-RC">
    <property type="protein sequence ID" value="BGLB034882-PC"/>
    <property type="gene ID" value="BGLB034882"/>
</dbReference>
<dbReference type="PROSITE" id="PS50026">
    <property type="entry name" value="EGF_3"/>
    <property type="match status" value="1"/>
</dbReference>
<dbReference type="InterPro" id="IPR042350">
    <property type="entry name" value="ATRAID"/>
</dbReference>
<keyword evidence="2" id="KW-1133">Transmembrane helix</keyword>
<evidence type="ECO:0000313" key="4">
    <source>
        <dbReference type="EnsemblMetazoa" id="BGLB034882-PB"/>
    </source>
</evidence>
<feature type="transmembrane region" description="Helical" evidence="2">
    <location>
        <begin position="12"/>
        <end position="30"/>
    </location>
</feature>
<accession>A0A2C9LTP6</accession>
<evidence type="ECO:0000256" key="2">
    <source>
        <dbReference type="SAM" id="Phobius"/>
    </source>
</evidence>
<keyword evidence="1" id="KW-0245">EGF-like domain</keyword>
<protein>
    <recommendedName>
        <fullName evidence="3">EGF-like domain-containing protein</fullName>
    </recommendedName>
</protein>
<dbReference type="OrthoDB" id="9989713at2759"/>
<dbReference type="VEuPathDB" id="VectorBase:BGLB034882"/>
<reference evidence="4" key="1">
    <citation type="submission" date="2020-05" db="UniProtKB">
        <authorList>
            <consortium name="EnsemblMetazoa"/>
        </authorList>
    </citation>
    <scope>IDENTIFICATION</scope>
    <source>
        <strain evidence="4">BB02</strain>
    </source>
</reference>
<comment type="caution">
    <text evidence="1">Lacks conserved residue(s) required for the propagation of feature annotation.</text>
</comment>
<dbReference type="KEGG" id="bgt:106062421"/>
<organism evidence="4 5">
    <name type="scientific">Biomphalaria glabrata</name>
    <name type="common">Bloodfluke planorb</name>
    <name type="synonym">Freshwater snail</name>
    <dbReference type="NCBI Taxonomy" id="6526"/>
    <lineage>
        <taxon>Eukaryota</taxon>
        <taxon>Metazoa</taxon>
        <taxon>Spiralia</taxon>
        <taxon>Lophotrochozoa</taxon>
        <taxon>Mollusca</taxon>
        <taxon>Gastropoda</taxon>
        <taxon>Heterobranchia</taxon>
        <taxon>Euthyneura</taxon>
        <taxon>Panpulmonata</taxon>
        <taxon>Hygrophila</taxon>
        <taxon>Lymnaeoidea</taxon>
        <taxon>Planorbidae</taxon>
        <taxon>Biomphalaria</taxon>
    </lineage>
</organism>
<evidence type="ECO:0000256" key="1">
    <source>
        <dbReference type="PROSITE-ProRule" id="PRU00076"/>
    </source>
</evidence>
<evidence type="ECO:0000259" key="3">
    <source>
        <dbReference type="PROSITE" id="PS50026"/>
    </source>
</evidence>
<dbReference type="PROSITE" id="PS00022">
    <property type="entry name" value="EGF_1"/>
    <property type="match status" value="1"/>
</dbReference>
<feature type="domain" description="EGF-like" evidence="3">
    <location>
        <begin position="153"/>
        <end position="192"/>
    </location>
</feature>
<keyword evidence="2" id="KW-0812">Transmembrane</keyword>
<name>A0A2C9LTP6_BIOGL</name>
<feature type="disulfide bond" evidence="1">
    <location>
        <begin position="182"/>
        <end position="191"/>
    </location>
</feature>
<dbReference type="STRING" id="6526.A0A2C9LTP6"/>
<dbReference type="PANTHER" id="PTHR15926">
    <property type="entry name" value="ALL-TRANS RETINOIC ACID-INDUCED DIFFERENTIATION FACTOR"/>
    <property type="match status" value="1"/>
</dbReference>
<keyword evidence="2" id="KW-0472">Membrane</keyword>
<dbReference type="PANTHER" id="PTHR15926:SF1">
    <property type="entry name" value="ALL-TRANS RETINOIC ACID-INDUCED DIFFERENTIATION FACTOR"/>
    <property type="match status" value="1"/>
</dbReference>
<dbReference type="EnsemblMetazoa" id="BGLB034882-RB">
    <property type="protein sequence ID" value="BGLB034882-PB"/>
    <property type="gene ID" value="BGLB034882"/>
</dbReference>
<feature type="transmembrane region" description="Helical" evidence="2">
    <location>
        <begin position="200"/>
        <end position="220"/>
    </location>
</feature>
<keyword evidence="1" id="KW-1015">Disulfide bond</keyword>
<proteinExistence type="predicted"/>
<dbReference type="Proteomes" id="UP000076420">
    <property type="component" value="Unassembled WGS sequence"/>
</dbReference>
<dbReference type="AlphaFoldDB" id="A0A2C9LTP6"/>
<sequence length="232" mass="25584">MSLHRITCDSLLFTALIHLMVLGITCLPAICNLDCQVNINKTVLAKFCSASAFKLQGRCCVNTTSPDQLDIIGIDLQQCGMTQKKFSQGIDGINTLQFIYLQGNDIDALNKTDFHRNTGIQNLSIPVNLSCPGGIKSWESIEIKTSETTCVGEKNPCISEKLTCPLNSHCVHSGIDMSECLCDEDYHGYKCMNKGKFPTVPFAIGITASTVALCIFLWCTQRRYVKSDVKNK</sequence>
<dbReference type="VEuPathDB" id="VectorBase:BGLAX_031205"/>
<dbReference type="InterPro" id="IPR000742">
    <property type="entry name" value="EGF"/>
</dbReference>
<evidence type="ECO:0000313" key="5">
    <source>
        <dbReference type="Proteomes" id="UP000076420"/>
    </source>
</evidence>
<gene>
    <name evidence="4" type="primary">106062421</name>
</gene>